<proteinExistence type="predicted"/>
<dbReference type="Proteomes" id="UP001274830">
    <property type="component" value="Unassembled WGS sequence"/>
</dbReference>
<evidence type="ECO:0000313" key="2">
    <source>
        <dbReference type="Proteomes" id="UP001274830"/>
    </source>
</evidence>
<sequence length="867" mass="95365">MKRYIVTIVSGATSGERPTLLVPFEPSAIVTAFVDELFTRVARRGLPLAPNTHLATLHIDSESGALIDVEDVLGDVVTAESEKIFAPTKLAPKTNTDTLNVRVITVALAQSKEAAPILSVPVSATIKQLHELIAEHLQVRGDYTNEDDGNECNCNLSRQLADTACGPSSFLVIHGKSAVERLDLATASEDALKATLRQRFGQYYESAKKAHFFGAEMHAENITAYTKPPVVAICSKLRHTPAHARVLEDGEQTSQSRSHVMDLHTYEAPIHSGCMHVTIEESGLAALVIDGAIDIFPIMRSTTEKMNLPPRGRDSIYRAQPHWEPPTVQGDRAMAMFLSSLRVFTSMVEEHEPAQKDATLHTFHLLTQHPPAVRALHVLIHGKTPTLAECAALSHGFYEVLDRIIPTALIEVEQGTPYLTALHELDLSDRRTGEAVMHVLQAGPSIVERALSDGLASGGVLGEIGPQHLRTEVAEANSDIRRVAVLTAGSTAQLLTFSRAVLTDKISYPDNGDVDAAWDPAELSEMQHLAEMCSRNDMKLAVHKPSQLAGAVAPCLTFDRKADLAVYTGQEACSADPSKASLIFRPLSGIARIDTAVIEQLISTILKQHEADGTAIFDALGGAAVRRLQTPDELLMFVVDTSASMRDATDFNEVNDDDILMSQPLTATELTEPRYYNKATFEEMKELLCKHESFPDMAAIVAEVDPYEYDQEVSRTTASEIINLLRATLGHEIVRKHKDYEKNQERARIIRYYRHSMQEAEKKLAALKIFYAGLQTHEEAITEFLLFRAETLESNSPSQRWTWSLGDTIPANQHNRILPLPAAITDLPHDVMCPISHTLMEDAVTVLADGHTYSRNALEIGDVVRNL</sequence>
<comment type="caution">
    <text evidence="1">The sequence shown here is derived from an EMBL/GenBank/DDBJ whole genome shotgun (WGS) entry which is preliminary data.</text>
</comment>
<name>A0AAE0WSW1_9PEZI</name>
<dbReference type="AlphaFoldDB" id="A0AAE0WSW1"/>
<gene>
    <name evidence="1" type="ORF">LTR78_002331</name>
</gene>
<organism evidence="1 2">
    <name type="scientific">Recurvomyces mirabilis</name>
    <dbReference type="NCBI Taxonomy" id="574656"/>
    <lineage>
        <taxon>Eukaryota</taxon>
        <taxon>Fungi</taxon>
        <taxon>Dikarya</taxon>
        <taxon>Ascomycota</taxon>
        <taxon>Pezizomycotina</taxon>
        <taxon>Dothideomycetes</taxon>
        <taxon>Dothideomycetidae</taxon>
        <taxon>Mycosphaerellales</taxon>
        <taxon>Teratosphaeriaceae</taxon>
        <taxon>Recurvomyces</taxon>
    </lineage>
</organism>
<protein>
    <recommendedName>
        <fullName evidence="3">U-box domain-containing protein</fullName>
    </recommendedName>
</protein>
<dbReference type="Gene3D" id="3.30.40.10">
    <property type="entry name" value="Zinc/RING finger domain, C3HC4 (zinc finger)"/>
    <property type="match status" value="1"/>
</dbReference>
<dbReference type="SUPFAM" id="SSF57850">
    <property type="entry name" value="RING/U-box"/>
    <property type="match status" value="1"/>
</dbReference>
<dbReference type="EMBL" id="JAUTXT010000006">
    <property type="protein sequence ID" value="KAK3677481.1"/>
    <property type="molecule type" value="Genomic_DNA"/>
</dbReference>
<evidence type="ECO:0000313" key="1">
    <source>
        <dbReference type="EMBL" id="KAK3677481.1"/>
    </source>
</evidence>
<reference evidence="1" key="1">
    <citation type="submission" date="2023-07" db="EMBL/GenBank/DDBJ databases">
        <title>Black Yeasts Isolated from many extreme environments.</title>
        <authorList>
            <person name="Coleine C."/>
            <person name="Stajich J.E."/>
            <person name="Selbmann L."/>
        </authorList>
    </citation>
    <scope>NUCLEOTIDE SEQUENCE</scope>
    <source>
        <strain evidence="1">CCFEE 5485</strain>
    </source>
</reference>
<accession>A0AAE0WSW1</accession>
<dbReference type="InterPro" id="IPR013083">
    <property type="entry name" value="Znf_RING/FYVE/PHD"/>
</dbReference>
<keyword evidence="2" id="KW-1185">Reference proteome</keyword>
<evidence type="ECO:0008006" key="3">
    <source>
        <dbReference type="Google" id="ProtNLM"/>
    </source>
</evidence>